<keyword evidence="4" id="KW-0472">Membrane</keyword>
<evidence type="ECO:0000259" key="5">
    <source>
        <dbReference type="PROSITE" id="PS50110"/>
    </source>
</evidence>
<dbReference type="PANTHER" id="PTHR45339:SF1">
    <property type="entry name" value="HYBRID SIGNAL TRANSDUCTION HISTIDINE KINASE J"/>
    <property type="match status" value="1"/>
</dbReference>
<keyword evidence="4" id="KW-1133">Transmembrane helix</keyword>
<gene>
    <name evidence="6" type="ORF">JCM19239_3827</name>
</gene>
<feature type="domain" description="Response regulatory" evidence="5">
    <location>
        <begin position="126"/>
        <end position="246"/>
    </location>
</feature>
<dbReference type="Pfam" id="PF00072">
    <property type="entry name" value="Response_reg"/>
    <property type="match status" value="1"/>
</dbReference>
<name>A0ABQ0J9V8_9VIBR</name>
<dbReference type="CDD" id="cd17546">
    <property type="entry name" value="REC_hyHK_CKI1_RcsC-like"/>
    <property type="match status" value="1"/>
</dbReference>
<protein>
    <submittedName>
        <fullName evidence="6">Sensory box sensor histidine kinase/response regulator</fullName>
    </submittedName>
</protein>
<evidence type="ECO:0000313" key="7">
    <source>
        <dbReference type="Proteomes" id="UP000029223"/>
    </source>
</evidence>
<keyword evidence="6" id="KW-0418">Kinase</keyword>
<dbReference type="InterPro" id="IPR001789">
    <property type="entry name" value="Sig_transdc_resp-reg_receiver"/>
</dbReference>
<keyword evidence="4" id="KW-0812">Transmembrane</keyword>
<dbReference type="EMBL" id="BBMS01000010">
    <property type="protein sequence ID" value="GAL25553.1"/>
    <property type="molecule type" value="Genomic_DNA"/>
</dbReference>
<proteinExistence type="predicted"/>
<dbReference type="Proteomes" id="UP000029223">
    <property type="component" value="Unassembled WGS sequence"/>
</dbReference>
<dbReference type="SUPFAM" id="SSF52172">
    <property type="entry name" value="CheY-like"/>
    <property type="match status" value="1"/>
</dbReference>
<accession>A0ABQ0J9V8</accession>
<reference evidence="7" key="1">
    <citation type="submission" date="2014-09" db="EMBL/GenBank/DDBJ databases">
        <title>Vibrio variabilis JCM 19239. (C206) whole genome shotgun sequence.</title>
        <authorList>
            <person name="Sawabe T."/>
            <person name="Meirelles P."/>
            <person name="Nakanishi M."/>
            <person name="Sayaka M."/>
            <person name="Hattori M."/>
            <person name="Ohkuma M."/>
        </authorList>
    </citation>
    <scope>NUCLEOTIDE SEQUENCE [LARGE SCALE GENOMIC DNA]</scope>
    <source>
        <strain evidence="7">JCM 19239</strain>
    </source>
</reference>
<feature type="transmembrane region" description="Helical" evidence="4">
    <location>
        <begin position="265"/>
        <end position="286"/>
    </location>
</feature>
<dbReference type="GO" id="GO:0016301">
    <property type="term" value="F:kinase activity"/>
    <property type="evidence" value="ECO:0007669"/>
    <property type="project" value="UniProtKB-KW"/>
</dbReference>
<evidence type="ECO:0000256" key="2">
    <source>
        <dbReference type="ARBA" id="ARBA00023012"/>
    </source>
</evidence>
<dbReference type="Gene3D" id="3.40.50.2300">
    <property type="match status" value="1"/>
</dbReference>
<keyword evidence="1 3" id="KW-0597">Phosphoprotein</keyword>
<keyword evidence="7" id="KW-1185">Reference proteome</keyword>
<organism evidence="6 7">
    <name type="scientific">Vibrio variabilis</name>
    <dbReference type="NCBI Taxonomy" id="990271"/>
    <lineage>
        <taxon>Bacteria</taxon>
        <taxon>Pseudomonadati</taxon>
        <taxon>Pseudomonadota</taxon>
        <taxon>Gammaproteobacteria</taxon>
        <taxon>Vibrionales</taxon>
        <taxon>Vibrionaceae</taxon>
        <taxon>Vibrio</taxon>
    </lineage>
</organism>
<dbReference type="PANTHER" id="PTHR45339">
    <property type="entry name" value="HYBRID SIGNAL TRANSDUCTION HISTIDINE KINASE J"/>
    <property type="match status" value="1"/>
</dbReference>
<dbReference type="PROSITE" id="PS50110">
    <property type="entry name" value="RESPONSE_REGULATORY"/>
    <property type="match status" value="1"/>
</dbReference>
<feature type="modified residue" description="4-aspartylphosphate" evidence="3">
    <location>
        <position position="175"/>
    </location>
</feature>
<dbReference type="InterPro" id="IPR011006">
    <property type="entry name" value="CheY-like_superfamily"/>
</dbReference>
<evidence type="ECO:0000256" key="3">
    <source>
        <dbReference type="PROSITE-ProRule" id="PRU00169"/>
    </source>
</evidence>
<keyword evidence="6" id="KW-0808">Transferase</keyword>
<sequence>MICSSGALSLDILSTTLTTAGATFEISEDPNDLFRLNPKESKVDGIIITDAIEGIQIAPFSKTLSSRLKATGTKLFLLSSTSELAQSTHEFVDKVFFSPILPHEFIPNLREALEAESVEETLENSSFLIVEDDKVQQFLLKRILMKQEYNADTVGDGSEAVEWVKSQRADIIFMDCIMPGMGGIQATKLIREHEKETDVSTPSTIIGATALTSVAEHKACIEAGMDYVISKPYKSDEILKVIKKYVAIRRSVNIALVSLLPFNGYALTLLEAVQIGLITMCLSSLVEKALKRTRTTLMSVVRSFFLQSLRTRQARGAETVLY</sequence>
<evidence type="ECO:0000313" key="6">
    <source>
        <dbReference type="EMBL" id="GAL25553.1"/>
    </source>
</evidence>
<keyword evidence="2" id="KW-0902">Two-component regulatory system</keyword>
<dbReference type="SMART" id="SM00448">
    <property type="entry name" value="REC"/>
    <property type="match status" value="1"/>
</dbReference>
<comment type="caution">
    <text evidence="6">The sequence shown here is derived from an EMBL/GenBank/DDBJ whole genome shotgun (WGS) entry which is preliminary data.</text>
</comment>
<evidence type="ECO:0000256" key="4">
    <source>
        <dbReference type="SAM" id="Phobius"/>
    </source>
</evidence>
<evidence type="ECO:0000256" key="1">
    <source>
        <dbReference type="ARBA" id="ARBA00022553"/>
    </source>
</evidence>